<reference evidence="1" key="1">
    <citation type="journal article" date="2018" name="Genome Biol. Evol.">
        <title>Genomics and development of Lentinus tigrinus, a white-rot wood-decaying mushroom with dimorphic fruiting bodies.</title>
        <authorList>
            <person name="Wu B."/>
            <person name="Xu Z."/>
            <person name="Knudson A."/>
            <person name="Carlson A."/>
            <person name="Chen N."/>
            <person name="Kovaka S."/>
            <person name="LaButti K."/>
            <person name="Lipzen A."/>
            <person name="Pennachio C."/>
            <person name="Riley R."/>
            <person name="Schakwitz W."/>
            <person name="Umezawa K."/>
            <person name="Ohm R.A."/>
            <person name="Grigoriev I.V."/>
            <person name="Nagy L.G."/>
            <person name="Gibbons J."/>
            <person name="Hibbett D."/>
        </authorList>
    </citation>
    <scope>NUCLEOTIDE SEQUENCE [LARGE SCALE GENOMIC DNA]</scope>
    <source>
        <strain evidence="1">ALCF2SS1-6</strain>
    </source>
</reference>
<protein>
    <submittedName>
        <fullName evidence="1">Uncharacterized protein</fullName>
    </submittedName>
</protein>
<gene>
    <name evidence="1" type="ORF">L227DRAFT_109033</name>
</gene>
<keyword evidence="2" id="KW-1185">Reference proteome</keyword>
<dbReference type="EMBL" id="ML122267">
    <property type="protein sequence ID" value="RPD60176.1"/>
    <property type="molecule type" value="Genomic_DNA"/>
</dbReference>
<accession>A0A5C2SFP8</accession>
<organism evidence="1 2">
    <name type="scientific">Lentinus tigrinus ALCF2SS1-6</name>
    <dbReference type="NCBI Taxonomy" id="1328759"/>
    <lineage>
        <taxon>Eukaryota</taxon>
        <taxon>Fungi</taxon>
        <taxon>Dikarya</taxon>
        <taxon>Basidiomycota</taxon>
        <taxon>Agaricomycotina</taxon>
        <taxon>Agaricomycetes</taxon>
        <taxon>Polyporales</taxon>
        <taxon>Polyporaceae</taxon>
        <taxon>Lentinus</taxon>
    </lineage>
</organism>
<name>A0A5C2SFP8_9APHY</name>
<sequence length="163" mass="18405">MRWNSSWMPKYSRTLASSSMKRSIVQNVDGLSGSGREVGMGKNIIVRQAGSAMQDDHRRIGTICEVAEDLVVEREQRGQRALASLYVRQCLRMVLSECAKRFRVPRWTELADPEDRSWSVYSAKTTYACHREPYRLGARHGSSEIGKPGLCIHAILLQVVLVP</sequence>
<dbReference type="Proteomes" id="UP000313359">
    <property type="component" value="Unassembled WGS sequence"/>
</dbReference>
<proteinExistence type="predicted"/>
<evidence type="ECO:0000313" key="1">
    <source>
        <dbReference type="EMBL" id="RPD60176.1"/>
    </source>
</evidence>
<dbReference type="AlphaFoldDB" id="A0A5C2SFP8"/>
<evidence type="ECO:0000313" key="2">
    <source>
        <dbReference type="Proteomes" id="UP000313359"/>
    </source>
</evidence>